<feature type="non-terminal residue" evidence="1">
    <location>
        <position position="290"/>
    </location>
</feature>
<dbReference type="EMBL" id="JBDODL010002584">
    <property type="protein sequence ID" value="MES1922321.1"/>
    <property type="molecule type" value="Genomic_DNA"/>
</dbReference>
<keyword evidence="2" id="KW-1185">Reference proteome</keyword>
<organism evidence="1 2">
    <name type="scientific">Bonamia ostreae</name>
    <dbReference type="NCBI Taxonomy" id="126728"/>
    <lineage>
        <taxon>Eukaryota</taxon>
        <taxon>Sar</taxon>
        <taxon>Rhizaria</taxon>
        <taxon>Endomyxa</taxon>
        <taxon>Ascetosporea</taxon>
        <taxon>Haplosporida</taxon>
        <taxon>Bonamia</taxon>
    </lineage>
</organism>
<gene>
    <name evidence="1" type="ORF">MHBO_003829</name>
</gene>
<sequence>MNNISKFENRPKNDITNLKLSAKPQNPEKSKNTLNFNQKKFLITRKYDQNTLLYINLILNNKSIFLTKDEIDFLQNLDQNIKTLSTKFNRNSTKIGKNEHSQYNQIFTQKTKSFFEKYLFSQNHFSKKSQILEKDDSRFCDKKILFPLFALLRLLSTFDQSISKFLFTDNNLEFVFAVCSLQEMTPAIKTTAFSALCSLFAHEDALWISVFRNGKKRDLLLDIALTGLSGNFGELEGISASALLLNFVMASSDERLASEFGLLEIGDELRVRTVSAVFSGINRKNQVEIS</sequence>
<protein>
    <submittedName>
        <fullName evidence="1">Uncharacterized protein</fullName>
    </submittedName>
</protein>
<proteinExistence type="predicted"/>
<dbReference type="Proteomes" id="UP001439008">
    <property type="component" value="Unassembled WGS sequence"/>
</dbReference>
<reference evidence="1 2" key="1">
    <citation type="journal article" date="2024" name="BMC Biol.">
        <title>Comparative genomics of Ascetosporea gives new insight into the evolutionary basis for animal parasitism in Rhizaria.</title>
        <authorList>
            <person name="Hiltunen Thoren M."/>
            <person name="Onut-Brannstrom I."/>
            <person name="Alfjorden A."/>
            <person name="Peckova H."/>
            <person name="Swords F."/>
            <person name="Hooper C."/>
            <person name="Holzer A.S."/>
            <person name="Bass D."/>
            <person name="Burki F."/>
        </authorList>
    </citation>
    <scope>NUCLEOTIDE SEQUENCE [LARGE SCALE GENOMIC DNA]</scope>
    <source>
        <strain evidence="1">20-A016</strain>
    </source>
</reference>
<evidence type="ECO:0000313" key="1">
    <source>
        <dbReference type="EMBL" id="MES1922321.1"/>
    </source>
</evidence>
<accession>A0ABV2ARM6</accession>
<comment type="caution">
    <text evidence="1">The sequence shown here is derived from an EMBL/GenBank/DDBJ whole genome shotgun (WGS) entry which is preliminary data.</text>
</comment>
<evidence type="ECO:0000313" key="2">
    <source>
        <dbReference type="Proteomes" id="UP001439008"/>
    </source>
</evidence>
<name>A0ABV2ARM6_9EUKA</name>